<evidence type="ECO:0000313" key="1">
    <source>
        <dbReference type="Proteomes" id="UP000695000"/>
    </source>
</evidence>
<dbReference type="RefSeq" id="XP_017778953.1">
    <property type="nucleotide sequence ID" value="XM_017923464.1"/>
</dbReference>
<organism evidence="1 2">
    <name type="scientific">Nicrophorus vespilloides</name>
    <name type="common">Boreal carrion beetle</name>
    <dbReference type="NCBI Taxonomy" id="110193"/>
    <lineage>
        <taxon>Eukaryota</taxon>
        <taxon>Metazoa</taxon>
        <taxon>Ecdysozoa</taxon>
        <taxon>Arthropoda</taxon>
        <taxon>Hexapoda</taxon>
        <taxon>Insecta</taxon>
        <taxon>Pterygota</taxon>
        <taxon>Neoptera</taxon>
        <taxon>Endopterygota</taxon>
        <taxon>Coleoptera</taxon>
        <taxon>Polyphaga</taxon>
        <taxon>Staphyliniformia</taxon>
        <taxon>Silphidae</taxon>
        <taxon>Nicrophorinae</taxon>
        <taxon>Nicrophorus</taxon>
    </lineage>
</organism>
<sequence>MANRDDYLTEYRQFFEAFAQTVNPNEQLPVKLGSYKFINLEVVGGIIDWTTQYLTEKKCPKQLLSTLIKIIIDEMRKTCQKQPIVCGYIPTEDIYEPLKLM</sequence>
<reference evidence="2" key="1">
    <citation type="submission" date="2025-08" db="UniProtKB">
        <authorList>
            <consortium name="RefSeq"/>
        </authorList>
    </citation>
    <scope>IDENTIFICATION</scope>
</reference>
<keyword evidence="1" id="KW-1185">Reference proteome</keyword>
<accession>A0ABM1MWK3</accession>
<feature type="non-terminal residue" evidence="2">
    <location>
        <position position="101"/>
    </location>
</feature>
<protein>
    <submittedName>
        <fullName evidence="2">Uncharacterized protein LOC108564419</fullName>
    </submittedName>
</protein>
<gene>
    <name evidence="2" type="primary">LOC108564419</name>
</gene>
<dbReference type="GeneID" id="108564419"/>
<proteinExistence type="predicted"/>
<dbReference type="Proteomes" id="UP000695000">
    <property type="component" value="Unplaced"/>
</dbReference>
<evidence type="ECO:0000313" key="2">
    <source>
        <dbReference type="RefSeq" id="XP_017778953.1"/>
    </source>
</evidence>
<name>A0ABM1MWK3_NICVS</name>